<accession>A0A1C7D771</accession>
<evidence type="ECO:0000313" key="2">
    <source>
        <dbReference type="Proteomes" id="UP000092698"/>
    </source>
</evidence>
<proteinExistence type="predicted"/>
<keyword evidence="2" id="KW-1185">Reference proteome</keyword>
<organism evidence="1 2">
    <name type="scientific">Paraurantiacibacter namhicola</name>
    <dbReference type="NCBI Taxonomy" id="645517"/>
    <lineage>
        <taxon>Bacteria</taxon>
        <taxon>Pseudomonadati</taxon>
        <taxon>Pseudomonadota</taxon>
        <taxon>Alphaproteobacteria</taxon>
        <taxon>Sphingomonadales</taxon>
        <taxon>Erythrobacteraceae</taxon>
        <taxon>Paraurantiacibacter</taxon>
    </lineage>
</organism>
<dbReference type="PATRIC" id="fig|645517.4.peg.1011"/>
<dbReference type="EMBL" id="CP016545">
    <property type="protein sequence ID" value="ANU07326.1"/>
    <property type="molecule type" value="Genomic_DNA"/>
</dbReference>
<dbReference type="InterPro" id="IPR010428">
    <property type="entry name" value="Zincin_1"/>
</dbReference>
<dbReference type="OrthoDB" id="9806895at2"/>
<dbReference type="CDD" id="cd12952">
    <property type="entry name" value="MMP_ACEL2062"/>
    <property type="match status" value="1"/>
</dbReference>
<dbReference type="AlphaFoldDB" id="A0A1C7D771"/>
<dbReference type="InterPro" id="IPR038555">
    <property type="entry name" value="Zincin_1_sf"/>
</dbReference>
<sequence length="134" mass="14719">MRQPFGTAPSLAQMQAMADAALAALPPQFAAHLGDIVTQVQDFAEEDVLAELELESAYELSGLYSGIAMTEKSVEHSGAMPDRVFLYRIPILLEWAERGDVTLEHLVHHVLVHEIGHHFGLSDEDMHALEDMAG</sequence>
<dbReference type="SUPFAM" id="SSF55486">
    <property type="entry name" value="Metalloproteases ('zincins'), catalytic domain"/>
    <property type="match status" value="1"/>
</dbReference>
<protein>
    <submittedName>
        <fullName evidence="1">Possibl zinc metallo-peptidase</fullName>
    </submittedName>
</protein>
<gene>
    <name evidence="1" type="ORF">A6F65_01016</name>
</gene>
<reference evidence="1 2" key="1">
    <citation type="submission" date="2016-07" db="EMBL/GenBank/DDBJ databases">
        <title>Complete genome sequence of Altererythrobacter namhicola JCM 16345T, containing esterase-encoding genes.</title>
        <authorList>
            <person name="Cheng H."/>
            <person name="Wu Y.-H."/>
            <person name="Jian S.-L."/>
            <person name="Huo Y.-Y."/>
            <person name="Wang C.-S."/>
            <person name="Xu X.-W."/>
        </authorList>
    </citation>
    <scope>NUCLEOTIDE SEQUENCE [LARGE SCALE GENOMIC DNA]</scope>
    <source>
        <strain evidence="1 2">JCM 16345</strain>
    </source>
</reference>
<dbReference type="Gene3D" id="3.30.2010.20">
    <property type="match status" value="1"/>
</dbReference>
<dbReference type="STRING" id="645517.A6F65_01016"/>
<dbReference type="RefSeq" id="WP_067786487.1">
    <property type="nucleotide sequence ID" value="NZ_CP016545.1"/>
</dbReference>
<evidence type="ECO:0000313" key="1">
    <source>
        <dbReference type="EMBL" id="ANU07326.1"/>
    </source>
</evidence>
<dbReference type="Pfam" id="PF06262">
    <property type="entry name" value="Zincin_1"/>
    <property type="match status" value="1"/>
</dbReference>
<dbReference type="KEGG" id="anh:A6F65_01016"/>
<name>A0A1C7D771_9SPHN</name>
<dbReference type="Proteomes" id="UP000092698">
    <property type="component" value="Chromosome"/>
</dbReference>